<dbReference type="Proteomes" id="UP000823775">
    <property type="component" value="Unassembled WGS sequence"/>
</dbReference>
<keyword evidence="2" id="KW-1185">Reference proteome</keyword>
<feature type="non-terminal residue" evidence="1">
    <location>
        <position position="186"/>
    </location>
</feature>
<accession>A0ABS8W071</accession>
<protein>
    <submittedName>
        <fullName evidence="1">Uncharacterized protein</fullName>
    </submittedName>
</protein>
<evidence type="ECO:0000313" key="2">
    <source>
        <dbReference type="Proteomes" id="UP000823775"/>
    </source>
</evidence>
<organism evidence="1 2">
    <name type="scientific">Datura stramonium</name>
    <name type="common">Jimsonweed</name>
    <name type="synonym">Common thornapple</name>
    <dbReference type="NCBI Taxonomy" id="4076"/>
    <lineage>
        <taxon>Eukaryota</taxon>
        <taxon>Viridiplantae</taxon>
        <taxon>Streptophyta</taxon>
        <taxon>Embryophyta</taxon>
        <taxon>Tracheophyta</taxon>
        <taxon>Spermatophyta</taxon>
        <taxon>Magnoliopsida</taxon>
        <taxon>eudicotyledons</taxon>
        <taxon>Gunneridae</taxon>
        <taxon>Pentapetalae</taxon>
        <taxon>asterids</taxon>
        <taxon>lamiids</taxon>
        <taxon>Solanales</taxon>
        <taxon>Solanaceae</taxon>
        <taxon>Solanoideae</taxon>
        <taxon>Datureae</taxon>
        <taxon>Datura</taxon>
    </lineage>
</organism>
<name>A0ABS8W071_DATST</name>
<dbReference type="EMBL" id="JACEIK010006065">
    <property type="protein sequence ID" value="MCE2055035.1"/>
    <property type="molecule type" value="Genomic_DNA"/>
</dbReference>
<evidence type="ECO:0000313" key="1">
    <source>
        <dbReference type="EMBL" id="MCE2055035.1"/>
    </source>
</evidence>
<reference evidence="1 2" key="1">
    <citation type="journal article" date="2021" name="BMC Genomics">
        <title>Datura genome reveals duplications of psychoactive alkaloid biosynthetic genes and high mutation rate following tissue culture.</title>
        <authorList>
            <person name="Rajewski A."/>
            <person name="Carter-House D."/>
            <person name="Stajich J."/>
            <person name="Litt A."/>
        </authorList>
    </citation>
    <scope>NUCLEOTIDE SEQUENCE [LARGE SCALE GENOMIC DNA]</scope>
    <source>
        <strain evidence="1">AR-01</strain>
    </source>
</reference>
<sequence length="186" mass="20884">MGETHVIVSLYWGGKVVYEAGSVRYDRRPEVVQRFPISLKYDRLQRVFRSKMAISDPELTVVITGRCPNSFMANGFPIYGETPIYDDGSLSLFLRSPEIFNNHIIITMLEMYATVECLTQVEEPSDNEFDVGGTTYLSSLTLGFPRGTLQHQTMVGVGSQSKDTSGFGTQYDGAASMHYHNFDRNV</sequence>
<gene>
    <name evidence="1" type="ORF">HAX54_041815</name>
</gene>
<comment type="caution">
    <text evidence="1">The sequence shown here is derived from an EMBL/GenBank/DDBJ whole genome shotgun (WGS) entry which is preliminary data.</text>
</comment>
<proteinExistence type="predicted"/>